<dbReference type="InterPro" id="IPR009784">
    <property type="entry name" value="DUF1349"/>
</dbReference>
<dbReference type="Proteomes" id="UP001595547">
    <property type="component" value="Unassembled WGS sequence"/>
</dbReference>
<sequence length="188" mass="21072">MDWDRLQWLNPPAAVALKGGALHVTTGDQTDFWHGTYYGFQHHNGHFLHQPAPAEFSVETTLRADFSQQYDQAGLMIRADATHWVKCGIEFVGGVAYLAVVVTNGMSDWSQMPLPRFDGRLRLRLTRVRDAVWVQYLEADAWKMLRLAYFPPELTVDAGVMCCSPSRAGLRVVFEAVALGVPVSTEAY</sequence>
<dbReference type="PIRSF" id="PIRSF022704">
    <property type="entry name" value="UCP022704"/>
    <property type="match status" value="1"/>
</dbReference>
<dbReference type="RefSeq" id="WP_380073456.1">
    <property type="nucleotide sequence ID" value="NZ_JBHRTO010000001.1"/>
</dbReference>
<dbReference type="PANTHER" id="PTHR35332:SF2">
    <property type="entry name" value="REGULATION OF ENOLASE PROTEIN 1"/>
    <property type="match status" value="1"/>
</dbReference>
<dbReference type="InterPro" id="IPR013320">
    <property type="entry name" value="ConA-like_dom_sf"/>
</dbReference>
<organism evidence="1 2">
    <name type="scientific">Cypionkella sinensis</name>
    <dbReference type="NCBI Taxonomy" id="1756043"/>
    <lineage>
        <taxon>Bacteria</taxon>
        <taxon>Pseudomonadati</taxon>
        <taxon>Pseudomonadota</taxon>
        <taxon>Alphaproteobacteria</taxon>
        <taxon>Rhodobacterales</taxon>
        <taxon>Paracoccaceae</taxon>
        <taxon>Cypionkella</taxon>
    </lineage>
</organism>
<dbReference type="SUPFAM" id="SSF49899">
    <property type="entry name" value="Concanavalin A-like lectins/glucanases"/>
    <property type="match status" value="1"/>
</dbReference>
<gene>
    <name evidence="1" type="ORF">ACFOGH_12785</name>
</gene>
<dbReference type="PANTHER" id="PTHR35332">
    <property type="entry name" value="REGULATION OF ENOLASE PROTEIN 1"/>
    <property type="match status" value="1"/>
</dbReference>
<dbReference type="InterPro" id="IPR015987">
    <property type="entry name" value="UCP022704"/>
</dbReference>
<keyword evidence="2" id="KW-1185">Reference proteome</keyword>
<proteinExistence type="predicted"/>
<comment type="caution">
    <text evidence="1">The sequence shown here is derived from an EMBL/GenBank/DDBJ whole genome shotgun (WGS) entry which is preliminary data.</text>
</comment>
<dbReference type="Pfam" id="PF07081">
    <property type="entry name" value="DUF1349"/>
    <property type="match status" value="1"/>
</dbReference>
<accession>A0ABV7J6W2</accession>
<evidence type="ECO:0000313" key="1">
    <source>
        <dbReference type="EMBL" id="MFC3181873.1"/>
    </source>
</evidence>
<reference evidence="2" key="1">
    <citation type="journal article" date="2019" name="Int. J. Syst. Evol. Microbiol.">
        <title>The Global Catalogue of Microorganisms (GCM) 10K type strain sequencing project: providing services to taxonomists for standard genome sequencing and annotation.</title>
        <authorList>
            <consortium name="The Broad Institute Genomics Platform"/>
            <consortium name="The Broad Institute Genome Sequencing Center for Infectious Disease"/>
            <person name="Wu L."/>
            <person name="Ma J."/>
        </authorList>
    </citation>
    <scope>NUCLEOTIDE SEQUENCE [LARGE SCALE GENOMIC DNA]</scope>
    <source>
        <strain evidence="2">KCTC 52039</strain>
    </source>
</reference>
<evidence type="ECO:0000313" key="2">
    <source>
        <dbReference type="Proteomes" id="UP001595547"/>
    </source>
</evidence>
<dbReference type="EMBL" id="JBHRTO010000001">
    <property type="protein sequence ID" value="MFC3181873.1"/>
    <property type="molecule type" value="Genomic_DNA"/>
</dbReference>
<protein>
    <submittedName>
        <fullName evidence="1">DUF1349 domain-containing protein</fullName>
    </submittedName>
</protein>
<dbReference type="Gene3D" id="2.60.120.200">
    <property type="match status" value="1"/>
</dbReference>
<name>A0ABV7J6W2_9RHOB</name>